<reference evidence="2" key="1">
    <citation type="submission" date="2016-10" db="EMBL/GenBank/DDBJ databases">
        <authorList>
            <person name="Varghese N."/>
            <person name="Submissions S."/>
        </authorList>
    </citation>
    <scope>NUCLEOTIDE SEQUENCE [LARGE SCALE GENOMIC DNA]</scope>
    <source>
        <strain evidence="2">IBRC-M 10043</strain>
    </source>
</reference>
<organism evidence="1 2">
    <name type="scientific">Halorientalis persicus</name>
    <dbReference type="NCBI Taxonomy" id="1367881"/>
    <lineage>
        <taxon>Archaea</taxon>
        <taxon>Methanobacteriati</taxon>
        <taxon>Methanobacteriota</taxon>
        <taxon>Stenosarchaea group</taxon>
        <taxon>Halobacteria</taxon>
        <taxon>Halobacteriales</taxon>
        <taxon>Haloarculaceae</taxon>
        <taxon>Halorientalis</taxon>
    </lineage>
</organism>
<evidence type="ECO:0000313" key="1">
    <source>
        <dbReference type="EMBL" id="SEP27860.1"/>
    </source>
</evidence>
<evidence type="ECO:0000313" key="2">
    <source>
        <dbReference type="Proteomes" id="UP000198775"/>
    </source>
</evidence>
<dbReference type="AlphaFoldDB" id="A0A1H8WJL3"/>
<protein>
    <submittedName>
        <fullName evidence="1">Uncharacterized protein</fullName>
    </submittedName>
</protein>
<dbReference type="EMBL" id="FOCX01000062">
    <property type="protein sequence ID" value="SEP27860.1"/>
    <property type="molecule type" value="Genomic_DNA"/>
</dbReference>
<accession>A0A1H8WJL3</accession>
<sequence length="99" mass="11385">MADRRQLTVRLSAADVFHVDVVGVSWRRRDARLVADERSDLFVAALDVLFEILTLDEGAPYVVRSYHWENGIPLEYTPAESESDYWEMLGETVNEALNR</sequence>
<dbReference type="RefSeq" id="WP_092664886.1">
    <property type="nucleotide sequence ID" value="NZ_FOCX01000062.1"/>
</dbReference>
<dbReference type="Proteomes" id="UP000198775">
    <property type="component" value="Unassembled WGS sequence"/>
</dbReference>
<keyword evidence="2" id="KW-1185">Reference proteome</keyword>
<name>A0A1H8WJL3_9EURY</name>
<proteinExistence type="predicted"/>
<gene>
    <name evidence="1" type="ORF">SAMN05216388_10623</name>
</gene>